<dbReference type="Gene3D" id="3.40.50.1580">
    <property type="entry name" value="Nucleoside phosphorylase domain"/>
    <property type="match status" value="1"/>
</dbReference>
<dbReference type="EMBL" id="JAGPXF010000003">
    <property type="protein sequence ID" value="KAH7250957.1"/>
    <property type="molecule type" value="Genomic_DNA"/>
</dbReference>
<name>A0A8K0RVZ5_9HYPO</name>
<dbReference type="PANTHER" id="PTHR46082">
    <property type="entry name" value="ATP/GTP-BINDING PROTEIN-RELATED"/>
    <property type="match status" value="1"/>
</dbReference>
<comment type="caution">
    <text evidence="2">The sequence shown here is derived from an EMBL/GenBank/DDBJ whole genome shotgun (WGS) entry which is preliminary data.</text>
</comment>
<accession>A0A8K0RVZ5</accession>
<dbReference type="GO" id="GO:0009116">
    <property type="term" value="P:nucleoside metabolic process"/>
    <property type="evidence" value="ECO:0007669"/>
    <property type="project" value="InterPro"/>
</dbReference>
<reference evidence="2" key="1">
    <citation type="journal article" date="2021" name="Nat. Commun.">
        <title>Genetic determinants of endophytism in the Arabidopsis root mycobiome.</title>
        <authorList>
            <person name="Mesny F."/>
            <person name="Miyauchi S."/>
            <person name="Thiergart T."/>
            <person name="Pickel B."/>
            <person name="Atanasova L."/>
            <person name="Karlsson M."/>
            <person name="Huettel B."/>
            <person name="Barry K.W."/>
            <person name="Haridas S."/>
            <person name="Chen C."/>
            <person name="Bauer D."/>
            <person name="Andreopoulos W."/>
            <person name="Pangilinan J."/>
            <person name="LaButti K."/>
            <person name="Riley R."/>
            <person name="Lipzen A."/>
            <person name="Clum A."/>
            <person name="Drula E."/>
            <person name="Henrissat B."/>
            <person name="Kohler A."/>
            <person name="Grigoriev I.V."/>
            <person name="Martin F.M."/>
            <person name="Hacquard S."/>
        </authorList>
    </citation>
    <scope>NUCLEOTIDE SEQUENCE</scope>
    <source>
        <strain evidence="2">MPI-SDFR-AT-0068</strain>
    </source>
</reference>
<organism evidence="2 3">
    <name type="scientific">Fusarium tricinctum</name>
    <dbReference type="NCBI Taxonomy" id="61284"/>
    <lineage>
        <taxon>Eukaryota</taxon>
        <taxon>Fungi</taxon>
        <taxon>Dikarya</taxon>
        <taxon>Ascomycota</taxon>
        <taxon>Pezizomycotina</taxon>
        <taxon>Sordariomycetes</taxon>
        <taxon>Hypocreomycetidae</taxon>
        <taxon>Hypocreales</taxon>
        <taxon>Nectriaceae</taxon>
        <taxon>Fusarium</taxon>
        <taxon>Fusarium tricinctum species complex</taxon>
    </lineage>
</organism>
<protein>
    <submittedName>
        <fullName evidence="2">Nucleoside phosphorylase domain-containing protein</fullName>
    </submittedName>
</protein>
<dbReference type="InterPro" id="IPR035994">
    <property type="entry name" value="Nucleoside_phosphorylase_sf"/>
</dbReference>
<dbReference type="SUPFAM" id="SSF53167">
    <property type="entry name" value="Purine and uridine phosphorylases"/>
    <property type="match status" value="1"/>
</dbReference>
<dbReference type="Pfam" id="PF01048">
    <property type="entry name" value="PNP_UDP_1"/>
    <property type="match status" value="1"/>
</dbReference>
<keyword evidence="3" id="KW-1185">Reference proteome</keyword>
<evidence type="ECO:0000259" key="1">
    <source>
        <dbReference type="Pfam" id="PF01048"/>
    </source>
</evidence>
<sequence length="315" mass="35057">MSDPKKYTVGWISAIVTEYVAAQQFLEERHEGPKRVHQKDENHYTLGRIGKHNIVIAVLPQGDNGVAAAAMAAKDMMHTFPNVRVGLMVGIGGGVPSKEHDIRLGDVVISTPSYYGEIGNNGGVVQYDYAQTMQKKRFQSARYLNQPPRALRAAVAGLRARHINSGGNQIDDTIRKLLQRAPQLQEEFSRPDPTSDRLYSSEIIQLERATRRDNTAVHYGLIASADHFMEDASVRDILAKELDVLCFEMEAAGLMNQFPCLIIRGICDYSDTQWSKEWRGFAALAAAAYAKDLLYEVAPMQLEAEEGIGELLYQS</sequence>
<dbReference type="InterPro" id="IPR053137">
    <property type="entry name" value="NLR-like"/>
</dbReference>
<proteinExistence type="predicted"/>
<evidence type="ECO:0000313" key="3">
    <source>
        <dbReference type="Proteomes" id="UP000813427"/>
    </source>
</evidence>
<dbReference type="PANTHER" id="PTHR46082:SF11">
    <property type="entry name" value="AAA+ ATPASE DOMAIN-CONTAINING PROTEIN-RELATED"/>
    <property type="match status" value="1"/>
</dbReference>
<dbReference type="OrthoDB" id="1577640at2759"/>
<dbReference type="InterPro" id="IPR000845">
    <property type="entry name" value="Nucleoside_phosphorylase_d"/>
</dbReference>
<feature type="domain" description="Nucleoside phosphorylase" evidence="1">
    <location>
        <begin position="22"/>
        <end position="288"/>
    </location>
</feature>
<dbReference type="Proteomes" id="UP000813427">
    <property type="component" value="Unassembled WGS sequence"/>
</dbReference>
<evidence type="ECO:0000313" key="2">
    <source>
        <dbReference type="EMBL" id="KAH7250957.1"/>
    </source>
</evidence>
<gene>
    <name evidence="2" type="ORF">BKA59DRAFT_452194</name>
</gene>
<dbReference type="GO" id="GO:0003824">
    <property type="term" value="F:catalytic activity"/>
    <property type="evidence" value="ECO:0007669"/>
    <property type="project" value="InterPro"/>
</dbReference>
<dbReference type="AlphaFoldDB" id="A0A8K0RVZ5"/>